<dbReference type="RefSeq" id="WP_211846437.1">
    <property type="nucleotide sequence ID" value="NZ_JAAEDL010000008.1"/>
</dbReference>
<protein>
    <recommendedName>
        <fullName evidence="4">Metallo-beta-lactamase domain-containing protein</fullName>
    </recommendedName>
</protein>
<dbReference type="EMBL" id="JAAEDL010000008">
    <property type="protein sequence ID" value="MBR0680907.1"/>
    <property type="molecule type" value="Genomic_DNA"/>
</dbReference>
<evidence type="ECO:0000313" key="2">
    <source>
        <dbReference type="EMBL" id="MBR0680907.1"/>
    </source>
</evidence>
<dbReference type="AlphaFoldDB" id="A0A9X9XB21"/>
<reference evidence="2" key="2">
    <citation type="journal article" date="2021" name="Syst. Appl. Microbiol.">
        <title>Roseomonas hellenica sp. nov., isolated from roots of wild-growing Alkanna tinctoria.</title>
        <authorList>
            <person name="Rat A."/>
            <person name="Naranjo H.D."/>
            <person name="Lebbe L."/>
            <person name="Cnockaert M."/>
            <person name="Krigas N."/>
            <person name="Grigoriadou K."/>
            <person name="Maloupa E."/>
            <person name="Willems A."/>
        </authorList>
    </citation>
    <scope>NUCLEOTIDE SEQUENCE</scope>
    <source>
        <strain evidence="2">LMG 31228</strain>
    </source>
</reference>
<gene>
    <name evidence="2" type="ORF">GXW74_10440</name>
</gene>
<evidence type="ECO:0008006" key="4">
    <source>
        <dbReference type="Google" id="ProtNLM"/>
    </source>
</evidence>
<comment type="caution">
    <text evidence="2">The sequence shown here is derived from an EMBL/GenBank/DDBJ whole genome shotgun (WGS) entry which is preliminary data.</text>
</comment>
<organism evidence="2 3">
    <name type="scientific">Neoroseomonas eburnea</name>
    <dbReference type="NCBI Taxonomy" id="1346889"/>
    <lineage>
        <taxon>Bacteria</taxon>
        <taxon>Pseudomonadati</taxon>
        <taxon>Pseudomonadota</taxon>
        <taxon>Alphaproteobacteria</taxon>
        <taxon>Acetobacterales</taxon>
        <taxon>Acetobacteraceae</taxon>
        <taxon>Neoroseomonas</taxon>
    </lineage>
</organism>
<dbReference type="InterPro" id="IPR036866">
    <property type="entry name" value="RibonucZ/Hydroxyglut_hydro"/>
</dbReference>
<feature type="region of interest" description="Disordered" evidence="1">
    <location>
        <begin position="121"/>
        <end position="150"/>
    </location>
</feature>
<evidence type="ECO:0000256" key="1">
    <source>
        <dbReference type="SAM" id="MobiDB-lite"/>
    </source>
</evidence>
<keyword evidence="3" id="KW-1185">Reference proteome</keyword>
<feature type="compositionally biased region" description="Gly residues" evidence="1">
    <location>
        <begin position="127"/>
        <end position="136"/>
    </location>
</feature>
<proteinExistence type="predicted"/>
<accession>A0A9X9XB21</accession>
<dbReference type="Proteomes" id="UP001138709">
    <property type="component" value="Unassembled WGS sequence"/>
</dbReference>
<evidence type="ECO:0000313" key="3">
    <source>
        <dbReference type="Proteomes" id="UP001138709"/>
    </source>
</evidence>
<name>A0A9X9XB21_9PROT</name>
<reference evidence="2" key="1">
    <citation type="submission" date="2020-01" db="EMBL/GenBank/DDBJ databases">
        <authorList>
            <person name="Rat A."/>
        </authorList>
    </citation>
    <scope>NUCLEOTIDE SEQUENCE</scope>
    <source>
        <strain evidence="2">LMG 31228</strain>
    </source>
</reference>
<sequence>MAGIVCMIYPGRAGFCTGDAHLTPAISLRAIGRHSMGLQCVRVNPVRGRVVLASDVTHSNGRVETGRPHATAFHLGAMLEHLDHLRAIGPSAHHIVPGHDPEGMCRNPSAPVFDGTAVELHRSSGGSSIGAEGGAHGGRRSDAVSRYPPPLAPWQVSNRRRGFSERWCRRAVPAR</sequence>
<dbReference type="Gene3D" id="3.60.15.10">
    <property type="entry name" value="Ribonuclease Z/Hydroxyacylglutathione hydrolase-like"/>
    <property type="match status" value="1"/>
</dbReference>